<feature type="transmembrane region" description="Helical" evidence="6">
    <location>
        <begin position="125"/>
        <end position="149"/>
    </location>
</feature>
<keyword evidence="2 6" id="KW-0812">Transmembrane</keyword>
<evidence type="ECO:0000256" key="1">
    <source>
        <dbReference type="ARBA" id="ARBA00004370"/>
    </source>
</evidence>
<sequence length="345" mass="39509">MNDREESEENISPNLQIEEEETPTQQGESGHPYLPNGDERGQLSVLSLSVVLSVLPKRHGSLVNIWRRVWATMPGREQEQVSISGLTGERSMTILVPPHRFTLWNTMLGSSTLAISWAVEGAGFFMGIATILFMALLMYYTASLILELFKVHVLAPKEPTFYPSNYRQLPDVLDLILTDFNQHSEELHTLNELDSDHLPIFCRLLINTNIQTSFLRRNTPNTDWPKYKATLERAIPGEWEVGTTEEVDHSIALLTATLLEAHRTSTNYEAPLIKLKRDHPDLNLLRAQKGEARHDWQTSRSPRYQAVYNRLRALVRRRAKQLKLIQWNEFVSENVNGGDNVWTIT</sequence>
<organism evidence="8">
    <name type="scientific">Timema poppense</name>
    <name type="common">Walking stick</name>
    <dbReference type="NCBI Taxonomy" id="170557"/>
    <lineage>
        <taxon>Eukaryota</taxon>
        <taxon>Metazoa</taxon>
        <taxon>Ecdysozoa</taxon>
        <taxon>Arthropoda</taxon>
        <taxon>Hexapoda</taxon>
        <taxon>Insecta</taxon>
        <taxon>Pterygota</taxon>
        <taxon>Neoptera</taxon>
        <taxon>Polyneoptera</taxon>
        <taxon>Phasmatodea</taxon>
        <taxon>Timematodea</taxon>
        <taxon>Timematoidea</taxon>
        <taxon>Timematidae</taxon>
        <taxon>Timema</taxon>
    </lineage>
</organism>
<proteinExistence type="predicted"/>
<accession>A0A7R9H1Y9</accession>
<feature type="domain" description="Amino acid transporter transmembrane" evidence="7">
    <location>
        <begin position="101"/>
        <end position="150"/>
    </location>
</feature>
<evidence type="ECO:0000256" key="2">
    <source>
        <dbReference type="ARBA" id="ARBA00022692"/>
    </source>
</evidence>
<dbReference type="GO" id="GO:0016020">
    <property type="term" value="C:membrane"/>
    <property type="evidence" value="ECO:0007669"/>
    <property type="project" value="UniProtKB-SubCell"/>
</dbReference>
<reference evidence="8" key="1">
    <citation type="submission" date="2020-11" db="EMBL/GenBank/DDBJ databases">
        <authorList>
            <person name="Tran Van P."/>
        </authorList>
    </citation>
    <scope>NUCLEOTIDE SEQUENCE</scope>
</reference>
<name>A0A7R9H1Y9_TIMPO</name>
<dbReference type="AlphaFoldDB" id="A0A7R9H1Y9"/>
<comment type="subcellular location">
    <subcellularLocation>
        <location evidence="1">Membrane</location>
    </subcellularLocation>
</comment>
<keyword evidence="4 6" id="KW-0472">Membrane</keyword>
<evidence type="ECO:0000259" key="7">
    <source>
        <dbReference type="Pfam" id="PF01490"/>
    </source>
</evidence>
<dbReference type="InterPro" id="IPR013057">
    <property type="entry name" value="AA_transpt_TM"/>
</dbReference>
<dbReference type="Pfam" id="PF01490">
    <property type="entry name" value="Aa_trans"/>
    <property type="match status" value="1"/>
</dbReference>
<evidence type="ECO:0000256" key="3">
    <source>
        <dbReference type="ARBA" id="ARBA00022989"/>
    </source>
</evidence>
<keyword evidence="3 6" id="KW-1133">Transmembrane helix</keyword>
<dbReference type="EMBL" id="OD002320">
    <property type="protein sequence ID" value="CAD7404864.1"/>
    <property type="molecule type" value="Genomic_DNA"/>
</dbReference>
<protein>
    <recommendedName>
        <fullName evidence="7">Amino acid transporter transmembrane domain-containing protein</fullName>
    </recommendedName>
</protein>
<evidence type="ECO:0000256" key="5">
    <source>
        <dbReference type="SAM" id="MobiDB-lite"/>
    </source>
</evidence>
<evidence type="ECO:0000256" key="4">
    <source>
        <dbReference type="ARBA" id="ARBA00023136"/>
    </source>
</evidence>
<evidence type="ECO:0000256" key="6">
    <source>
        <dbReference type="SAM" id="Phobius"/>
    </source>
</evidence>
<feature type="region of interest" description="Disordered" evidence="5">
    <location>
        <begin position="1"/>
        <end position="36"/>
    </location>
</feature>
<evidence type="ECO:0000313" key="8">
    <source>
        <dbReference type="EMBL" id="CAD7404864.1"/>
    </source>
</evidence>
<gene>
    <name evidence="8" type="ORF">TPSB3V08_LOCUS4699</name>
</gene>